<proteinExistence type="inferred from homology"/>
<feature type="binding site" evidence="5">
    <location>
        <begin position="96"/>
        <end position="98"/>
    </location>
    <ligand>
        <name>UDP-N-acetyl-alpha-D-galactosamine</name>
        <dbReference type="ChEBI" id="CHEBI:67138"/>
    </ligand>
</feature>
<feature type="binding site" evidence="6">
    <location>
        <position position="190"/>
    </location>
    <ligand>
        <name>Mn(2+)</name>
        <dbReference type="ChEBI" id="CHEBI:29035"/>
    </ligand>
</feature>
<sequence>MPKYLTLISQMMQSSLSRSRWDYWFPGSKLRSRLSMTYWMLLSCLFLFVVKMLRSRPDVMTVTPWLAPIVWDGTFDRALLRILHPPANISIVLAVFGVGTYWLFVQPFLESAEMYFMPGYDIMFVVLTERKDRSMPLIPSHSARKVLFLHTEKFNGWRENAIRRMPRLLRLLEGNELEHKPDYFFTIDVDMLFKAEVGPEILSDLVTFLHPGYYKMSPDNFPYERHSASRASLTYTQGTFYYGGAFYGGHPDTVIKMLHHCWAALQDDVTHGLVAIWNEESHLNRYLALQHPPSLVLSPEYCWASDWALPPEVRLARVLSVAKNNAALHAET</sequence>
<dbReference type="InterPro" id="IPR029044">
    <property type="entry name" value="Nucleotide-diphossugar_trans"/>
</dbReference>
<keyword evidence="3" id="KW-0808">Transferase</keyword>
<organism evidence="8 9">
    <name type="scientific">Eptatretus burgeri</name>
    <name type="common">Inshore hagfish</name>
    <dbReference type="NCBI Taxonomy" id="7764"/>
    <lineage>
        <taxon>Eukaryota</taxon>
        <taxon>Metazoa</taxon>
        <taxon>Chordata</taxon>
        <taxon>Craniata</taxon>
        <taxon>Vertebrata</taxon>
        <taxon>Cyclostomata</taxon>
        <taxon>Myxini</taxon>
        <taxon>Myxiniformes</taxon>
        <taxon>Myxinidae</taxon>
        <taxon>Eptatretinae</taxon>
        <taxon>Eptatretus</taxon>
    </lineage>
</organism>
<dbReference type="GO" id="GO:0016758">
    <property type="term" value="F:hexosyltransferase activity"/>
    <property type="evidence" value="ECO:0007669"/>
    <property type="project" value="InterPro"/>
</dbReference>
<evidence type="ECO:0000256" key="3">
    <source>
        <dbReference type="ARBA" id="ARBA00022679"/>
    </source>
</evidence>
<dbReference type="GO" id="GO:0046872">
    <property type="term" value="F:metal ion binding"/>
    <property type="evidence" value="ECO:0007669"/>
    <property type="project" value="UniProtKB-KW"/>
</dbReference>
<dbReference type="GO" id="GO:0031982">
    <property type="term" value="C:vesicle"/>
    <property type="evidence" value="ECO:0007669"/>
    <property type="project" value="TreeGrafter"/>
</dbReference>
<dbReference type="SUPFAM" id="SSF53448">
    <property type="entry name" value="Nucleotide-diphospho-sugar transferases"/>
    <property type="match status" value="1"/>
</dbReference>
<feature type="binding site" evidence="5">
    <location>
        <begin position="188"/>
        <end position="190"/>
    </location>
    <ligand>
        <name>UDP-N-acetyl-alpha-D-galactosamine</name>
        <dbReference type="ChEBI" id="CHEBI:67138"/>
    </ligand>
</feature>
<keyword evidence="9" id="KW-1185">Reference proteome</keyword>
<evidence type="ECO:0000313" key="9">
    <source>
        <dbReference type="Proteomes" id="UP000694388"/>
    </source>
</evidence>
<dbReference type="PANTHER" id="PTHR10462">
    <property type="entry name" value="GLYCOSYLTRANSFERASE-RELATED"/>
    <property type="match status" value="1"/>
</dbReference>
<accession>A0A8C4QM74</accession>
<dbReference type="GeneTree" id="ENSGT00950000182858"/>
<feature type="binding site" evidence="5">
    <location>
        <position position="101"/>
    </location>
    <ligand>
        <name>UDP-N-acetyl-alpha-D-galactosamine</name>
        <dbReference type="ChEBI" id="CHEBI:67138"/>
    </ligand>
</feature>
<dbReference type="InterPro" id="IPR005076">
    <property type="entry name" value="Glyco_trans_6"/>
</dbReference>
<evidence type="ECO:0000313" key="8">
    <source>
        <dbReference type="Ensembl" id="ENSEBUP00000016976.1"/>
    </source>
</evidence>
<dbReference type="Proteomes" id="UP000694388">
    <property type="component" value="Unplaced"/>
</dbReference>
<dbReference type="Ensembl" id="ENSEBUT00000017552.1">
    <property type="protein sequence ID" value="ENSEBUP00000016976.1"/>
    <property type="gene ID" value="ENSEBUG00000010630.1"/>
</dbReference>
<feature type="binding site" evidence="5">
    <location>
        <position position="280"/>
    </location>
    <ligand>
        <name>an alpha-L-fucosyl-(1-&gt;2)-beta-D-galactosyl derivative</name>
        <dbReference type="ChEBI" id="CHEBI:140327"/>
    </ligand>
</feature>
<feature type="binding site" evidence="6">
    <location>
        <position position="188"/>
    </location>
    <ligand>
        <name>Mn(2+)</name>
        <dbReference type="ChEBI" id="CHEBI:29035"/>
    </ligand>
</feature>
<evidence type="ECO:0000256" key="4">
    <source>
        <dbReference type="PIRSR" id="PIRSR605076-1"/>
    </source>
</evidence>
<keyword evidence="7" id="KW-0812">Transmembrane</keyword>
<keyword evidence="7" id="KW-1133">Transmembrane helix</keyword>
<evidence type="ECO:0000256" key="5">
    <source>
        <dbReference type="PIRSR" id="PIRSR605076-2"/>
    </source>
</evidence>
<dbReference type="Gene3D" id="3.90.550.10">
    <property type="entry name" value="Spore Coat Polysaccharide Biosynthesis Protein SpsA, Chain A"/>
    <property type="match status" value="1"/>
</dbReference>
<reference evidence="8" key="1">
    <citation type="submission" date="2025-08" db="UniProtKB">
        <authorList>
            <consortium name="Ensembl"/>
        </authorList>
    </citation>
    <scope>IDENTIFICATION</scope>
</reference>
<keyword evidence="2" id="KW-0328">Glycosyltransferase</keyword>
<feature type="transmembrane region" description="Helical" evidence="7">
    <location>
        <begin position="79"/>
        <end position="104"/>
    </location>
</feature>
<keyword evidence="6" id="KW-0464">Manganese</keyword>
<dbReference type="OMA" id="GRTDVNC"/>
<dbReference type="Pfam" id="PF03414">
    <property type="entry name" value="Glyco_transf_6"/>
    <property type="match status" value="1"/>
</dbReference>
<reference evidence="8" key="2">
    <citation type="submission" date="2025-09" db="UniProtKB">
        <authorList>
            <consortium name="Ensembl"/>
        </authorList>
    </citation>
    <scope>IDENTIFICATION</scope>
</reference>
<feature type="binding site" evidence="5">
    <location>
        <position position="210"/>
    </location>
    <ligand>
        <name>an alpha-L-fucosyl-(1-&gt;2)-beta-D-galactosyl derivative</name>
        <dbReference type="ChEBI" id="CHEBI:140327"/>
    </ligand>
</feature>
<dbReference type="GO" id="GO:0005975">
    <property type="term" value="P:carbohydrate metabolic process"/>
    <property type="evidence" value="ECO:0007669"/>
    <property type="project" value="InterPro"/>
</dbReference>
<feature type="active site" description="Nucleophile" evidence="4">
    <location>
        <position position="280"/>
    </location>
</feature>
<dbReference type="GO" id="GO:0005794">
    <property type="term" value="C:Golgi apparatus"/>
    <property type="evidence" value="ECO:0007669"/>
    <property type="project" value="TreeGrafter"/>
</dbReference>
<name>A0A8C4QM74_EPTBU</name>
<dbReference type="AlphaFoldDB" id="A0A8C4QM74"/>
<comment type="cofactor">
    <cofactor evidence="6">
        <name>Mn(2+)</name>
        <dbReference type="ChEBI" id="CHEBI:29035"/>
    </cofactor>
    <text evidence="6">Binds 1 Mn(2+) ion per subunit.</text>
</comment>
<keyword evidence="6" id="KW-0479">Metal-binding</keyword>
<evidence type="ECO:0000256" key="1">
    <source>
        <dbReference type="ARBA" id="ARBA00010413"/>
    </source>
</evidence>
<evidence type="ECO:0000256" key="6">
    <source>
        <dbReference type="PIRSR" id="PIRSR605076-3"/>
    </source>
</evidence>
<protein>
    <submittedName>
        <fullName evidence="8">Globoside alpha-1,3-N-acetylgalactosaminyltransferase 1 (FORS blood group)</fullName>
    </submittedName>
</protein>
<evidence type="ECO:0000256" key="7">
    <source>
        <dbReference type="SAM" id="Phobius"/>
    </source>
</evidence>
<keyword evidence="7" id="KW-0472">Membrane</keyword>
<comment type="similarity">
    <text evidence="1">Belongs to the glycosyltransferase 6 family.</text>
</comment>
<dbReference type="PANTHER" id="PTHR10462:SF53">
    <property type="entry name" value="HISTO-BLOOD GROUP ABO SYSTEM TRANSFERASE 1-LIKE"/>
    <property type="match status" value="1"/>
</dbReference>
<dbReference type="GO" id="GO:0016020">
    <property type="term" value="C:membrane"/>
    <property type="evidence" value="ECO:0007669"/>
    <property type="project" value="InterPro"/>
</dbReference>
<evidence type="ECO:0000256" key="2">
    <source>
        <dbReference type="ARBA" id="ARBA00022676"/>
    </source>
</evidence>